<evidence type="ECO:0000313" key="2">
    <source>
        <dbReference type="EMBL" id="MFD1881732.1"/>
    </source>
</evidence>
<feature type="region of interest" description="Disordered" evidence="1">
    <location>
        <begin position="1"/>
        <end position="59"/>
    </location>
</feature>
<name>A0ABW4R6M8_9RHOB</name>
<dbReference type="Proteomes" id="UP001597213">
    <property type="component" value="Unassembled WGS sequence"/>
</dbReference>
<reference evidence="3" key="1">
    <citation type="journal article" date="2019" name="Int. J. Syst. Evol. Microbiol.">
        <title>The Global Catalogue of Microorganisms (GCM) 10K type strain sequencing project: providing services to taxonomists for standard genome sequencing and annotation.</title>
        <authorList>
            <consortium name="The Broad Institute Genomics Platform"/>
            <consortium name="The Broad Institute Genome Sequencing Center for Infectious Disease"/>
            <person name="Wu L."/>
            <person name="Ma J."/>
        </authorList>
    </citation>
    <scope>NUCLEOTIDE SEQUENCE [LARGE SCALE GENOMIC DNA]</scope>
    <source>
        <strain evidence="3">CCUG 56029</strain>
    </source>
</reference>
<dbReference type="EMBL" id="JBHUEN010000021">
    <property type="protein sequence ID" value="MFD1881732.1"/>
    <property type="molecule type" value="Genomic_DNA"/>
</dbReference>
<evidence type="ECO:0000256" key="1">
    <source>
        <dbReference type="SAM" id="MobiDB-lite"/>
    </source>
</evidence>
<proteinExistence type="predicted"/>
<dbReference type="RefSeq" id="WP_379141830.1">
    <property type="nucleotide sequence ID" value="NZ_JBHUEN010000021.1"/>
</dbReference>
<accession>A0ABW4R6M8</accession>
<feature type="compositionally biased region" description="Basic and acidic residues" evidence="1">
    <location>
        <begin position="33"/>
        <end position="59"/>
    </location>
</feature>
<protein>
    <submittedName>
        <fullName evidence="2">Uncharacterized protein</fullName>
    </submittedName>
</protein>
<feature type="compositionally biased region" description="Basic and acidic residues" evidence="1">
    <location>
        <begin position="1"/>
        <end position="26"/>
    </location>
</feature>
<keyword evidence="3" id="KW-1185">Reference proteome</keyword>
<evidence type="ECO:0000313" key="3">
    <source>
        <dbReference type="Proteomes" id="UP001597213"/>
    </source>
</evidence>
<gene>
    <name evidence="2" type="ORF">ACFSCT_08400</name>
</gene>
<organism evidence="2 3">
    <name type="scientific">Paracoccus pacificus</name>
    <dbReference type="NCBI Taxonomy" id="1463598"/>
    <lineage>
        <taxon>Bacteria</taxon>
        <taxon>Pseudomonadati</taxon>
        <taxon>Pseudomonadota</taxon>
        <taxon>Alphaproteobacteria</taxon>
        <taxon>Rhodobacterales</taxon>
        <taxon>Paracoccaceae</taxon>
        <taxon>Paracoccus</taxon>
    </lineage>
</organism>
<sequence length="59" mass="6917">MIKKSKAPEADPRTRHYTSDEYREGPHPAIETLSRRPHERPADSRRAAEYLRIERGQTT</sequence>
<comment type="caution">
    <text evidence="2">The sequence shown here is derived from an EMBL/GenBank/DDBJ whole genome shotgun (WGS) entry which is preliminary data.</text>
</comment>